<organism evidence="2 3">
    <name type="scientific">Apis cerana cerana</name>
    <name type="common">Oriental honeybee</name>
    <dbReference type="NCBI Taxonomy" id="94128"/>
    <lineage>
        <taxon>Eukaryota</taxon>
        <taxon>Metazoa</taxon>
        <taxon>Ecdysozoa</taxon>
        <taxon>Arthropoda</taxon>
        <taxon>Hexapoda</taxon>
        <taxon>Insecta</taxon>
        <taxon>Pterygota</taxon>
        <taxon>Neoptera</taxon>
        <taxon>Endopterygota</taxon>
        <taxon>Hymenoptera</taxon>
        <taxon>Apocrita</taxon>
        <taxon>Aculeata</taxon>
        <taxon>Apoidea</taxon>
        <taxon>Anthophila</taxon>
        <taxon>Apidae</taxon>
        <taxon>Apis</taxon>
    </lineage>
</organism>
<reference evidence="2 3" key="1">
    <citation type="submission" date="2014-07" db="EMBL/GenBank/DDBJ databases">
        <title>Genomic and transcriptomic analysis on Apis cerana provide comprehensive insights into honey bee biology.</title>
        <authorList>
            <person name="Diao Q."/>
            <person name="Sun L."/>
            <person name="Zheng H."/>
            <person name="Zheng H."/>
            <person name="Xu S."/>
            <person name="Wang S."/>
            <person name="Zeng Z."/>
            <person name="Hu F."/>
            <person name="Su S."/>
            <person name="Wu J."/>
        </authorList>
    </citation>
    <scope>NUCLEOTIDE SEQUENCE [LARGE SCALE GENOMIC DNA]</scope>
    <source>
        <tissue evidence="2">Pupae without intestine</tissue>
    </source>
</reference>
<accession>A0A2A3EJT3</accession>
<dbReference type="AlphaFoldDB" id="A0A2A3EJT3"/>
<protein>
    <submittedName>
        <fullName evidence="2">Uncharacterized protein</fullName>
    </submittedName>
</protein>
<evidence type="ECO:0000256" key="1">
    <source>
        <dbReference type="SAM" id="MobiDB-lite"/>
    </source>
</evidence>
<evidence type="ECO:0000313" key="3">
    <source>
        <dbReference type="Proteomes" id="UP000242457"/>
    </source>
</evidence>
<dbReference type="OrthoDB" id="7609030at2759"/>
<keyword evidence="3" id="KW-1185">Reference proteome</keyword>
<feature type="compositionally biased region" description="Polar residues" evidence="1">
    <location>
        <begin position="129"/>
        <end position="140"/>
    </location>
</feature>
<dbReference type="EMBL" id="KZ288223">
    <property type="protein sequence ID" value="PBC32025.1"/>
    <property type="molecule type" value="Genomic_DNA"/>
</dbReference>
<gene>
    <name evidence="2" type="ORF">APICC_09700</name>
</gene>
<dbReference type="Proteomes" id="UP000242457">
    <property type="component" value="Unassembled WGS sequence"/>
</dbReference>
<proteinExistence type="predicted"/>
<feature type="compositionally biased region" description="Low complexity" evidence="1">
    <location>
        <begin position="115"/>
        <end position="128"/>
    </location>
</feature>
<evidence type="ECO:0000313" key="2">
    <source>
        <dbReference type="EMBL" id="PBC32025.1"/>
    </source>
</evidence>
<feature type="region of interest" description="Disordered" evidence="1">
    <location>
        <begin position="110"/>
        <end position="143"/>
    </location>
</feature>
<name>A0A2A3EJT3_APICC</name>
<sequence>MLWNIGFIRWGKKSEINFLDRNKSTDSESTLARFIFKEETLNRNASDNENKHFIDSNEDKRSKQIVQEREQEQQILKIILPHNRNRKWYWSPKLKNQLNIAGSCSKRYQIHENPKSNSSSVSPNNKSSQHSPNQDNSIGENSKKSVVVEKLKNFKNTLICSRISANGSKNRNEACHEEIRENSKQSPKAICDITIRDIRMDESEVLDFIECKGISTSVVTTNETSIISIGFHRQQPSNEASHYRNSYLIDTNQLKV</sequence>
<feature type="region of interest" description="Disordered" evidence="1">
    <location>
        <begin position="47"/>
        <end position="68"/>
    </location>
</feature>